<feature type="non-terminal residue" evidence="2">
    <location>
        <position position="1"/>
    </location>
</feature>
<reference evidence="3" key="1">
    <citation type="submission" date="2022-10" db="EMBL/GenBank/DDBJ databases">
        <title>Genome assembly of Pristionchus species.</title>
        <authorList>
            <person name="Yoshida K."/>
            <person name="Sommer R.J."/>
        </authorList>
    </citation>
    <scope>NUCLEOTIDE SEQUENCE [LARGE SCALE GENOMIC DNA]</scope>
    <source>
        <strain evidence="3">RS5460</strain>
    </source>
</reference>
<evidence type="ECO:0000256" key="1">
    <source>
        <dbReference type="SAM" id="MobiDB-lite"/>
    </source>
</evidence>
<gene>
    <name evidence="2" type="ORF">PMAYCL1PPCAC_30783</name>
</gene>
<comment type="caution">
    <text evidence="2">The sequence shown here is derived from an EMBL/GenBank/DDBJ whole genome shotgun (WGS) entry which is preliminary data.</text>
</comment>
<name>A0AAN5DBM9_9BILA</name>
<accession>A0AAN5DBM9</accession>
<dbReference type="AlphaFoldDB" id="A0AAN5DBM9"/>
<keyword evidence="3" id="KW-1185">Reference proteome</keyword>
<evidence type="ECO:0000313" key="3">
    <source>
        <dbReference type="Proteomes" id="UP001328107"/>
    </source>
</evidence>
<evidence type="ECO:0000313" key="2">
    <source>
        <dbReference type="EMBL" id="GMR60588.1"/>
    </source>
</evidence>
<organism evidence="2 3">
    <name type="scientific">Pristionchus mayeri</name>
    <dbReference type="NCBI Taxonomy" id="1317129"/>
    <lineage>
        <taxon>Eukaryota</taxon>
        <taxon>Metazoa</taxon>
        <taxon>Ecdysozoa</taxon>
        <taxon>Nematoda</taxon>
        <taxon>Chromadorea</taxon>
        <taxon>Rhabditida</taxon>
        <taxon>Rhabditina</taxon>
        <taxon>Diplogasteromorpha</taxon>
        <taxon>Diplogasteroidea</taxon>
        <taxon>Neodiplogasteridae</taxon>
        <taxon>Pristionchus</taxon>
    </lineage>
</organism>
<dbReference type="EMBL" id="BTRK01000006">
    <property type="protein sequence ID" value="GMR60588.1"/>
    <property type="molecule type" value="Genomic_DNA"/>
</dbReference>
<protein>
    <submittedName>
        <fullName evidence="2">Uncharacterized protein</fullName>
    </submittedName>
</protein>
<proteinExistence type="predicted"/>
<feature type="region of interest" description="Disordered" evidence="1">
    <location>
        <begin position="188"/>
        <end position="216"/>
    </location>
</feature>
<sequence length="236" mass="25147">GLGLASPLVVHLLSDKGEVDGLSIGSSLEDVVAADGHRHCYGGEAGSQVGHLNILRDGLVGLHVEALDAVGTINLRTRSMLSVRVRLGGGREAIAHLGHELGMEGDDDGGGDEDTTRVERTSALHVANVEGKGDRGDLRACGVVAASRVIVQPLKLDVSGELVADVGVDGDGGGAALDLRLSDNFVVDGNGANERKKSKEDEDESSHRRRRRKRRWDGDWGTERDLYMALGYRREE</sequence>
<dbReference type="Proteomes" id="UP001328107">
    <property type="component" value="Unassembled WGS sequence"/>
</dbReference>